<reference evidence="2" key="1">
    <citation type="submission" date="2016-03" db="EMBL/GenBank/DDBJ databases">
        <authorList>
            <person name="Guldener U."/>
        </authorList>
    </citation>
    <scope>NUCLEOTIDE SEQUENCE [LARGE SCALE GENOMIC DNA]</scope>
    <source>
        <strain evidence="2">04CH-RAC-A.6.1</strain>
    </source>
</reference>
<keyword evidence="2" id="KW-1185">Reference proteome</keyword>
<sequence length="29" mass="3480">MRDLLREVDNDYKKRSTTRVGYSILSIYS</sequence>
<organism evidence="1 2">
    <name type="scientific">Rhynchosporium agropyri</name>
    <dbReference type="NCBI Taxonomy" id="914238"/>
    <lineage>
        <taxon>Eukaryota</taxon>
        <taxon>Fungi</taxon>
        <taxon>Dikarya</taxon>
        <taxon>Ascomycota</taxon>
        <taxon>Pezizomycotina</taxon>
        <taxon>Leotiomycetes</taxon>
        <taxon>Helotiales</taxon>
        <taxon>Ploettnerulaceae</taxon>
        <taxon>Rhynchosporium</taxon>
    </lineage>
</organism>
<dbReference type="Proteomes" id="UP000178912">
    <property type="component" value="Unassembled WGS sequence"/>
</dbReference>
<dbReference type="AlphaFoldDB" id="A0A1E1LLS0"/>
<protein>
    <submittedName>
        <fullName evidence="1">Uncharacterized protein</fullName>
    </submittedName>
</protein>
<proteinExistence type="predicted"/>
<evidence type="ECO:0000313" key="1">
    <source>
        <dbReference type="EMBL" id="CZT11453.1"/>
    </source>
</evidence>
<dbReference type="EMBL" id="FJUX01000141">
    <property type="protein sequence ID" value="CZT11453.1"/>
    <property type="molecule type" value="Genomic_DNA"/>
</dbReference>
<accession>A0A1E1LLS0</accession>
<evidence type="ECO:0000313" key="2">
    <source>
        <dbReference type="Proteomes" id="UP000178912"/>
    </source>
</evidence>
<name>A0A1E1LLS0_9HELO</name>
<gene>
    <name evidence="1" type="ORF">RAG0_15594</name>
</gene>